<name>A0A318E5Z5_9GAMM</name>
<dbReference type="AlphaFoldDB" id="A0A318E5Z5"/>
<feature type="compositionally biased region" description="Basic residues" evidence="1">
    <location>
        <begin position="157"/>
        <end position="167"/>
    </location>
</feature>
<evidence type="ECO:0000313" key="3">
    <source>
        <dbReference type="Proteomes" id="UP000248330"/>
    </source>
</evidence>
<keyword evidence="3" id="KW-1185">Reference proteome</keyword>
<proteinExistence type="predicted"/>
<dbReference type="RefSeq" id="WP_110266693.1">
    <property type="nucleotide sequence ID" value="NZ_CAWNXA010000013.1"/>
</dbReference>
<protein>
    <submittedName>
        <fullName evidence="2">Uncharacterized protein</fullName>
    </submittedName>
</protein>
<dbReference type="EMBL" id="QICN01000013">
    <property type="protein sequence ID" value="PXV64232.1"/>
    <property type="molecule type" value="Genomic_DNA"/>
</dbReference>
<reference evidence="2 3" key="1">
    <citation type="submission" date="2018-04" db="EMBL/GenBank/DDBJ databases">
        <title>Genomic Encyclopedia of Type Strains, Phase IV (KMG-IV): sequencing the most valuable type-strain genomes for metagenomic binning, comparative biology and taxonomic classification.</title>
        <authorList>
            <person name="Goeker M."/>
        </authorList>
    </citation>
    <scope>NUCLEOTIDE SEQUENCE [LARGE SCALE GENOMIC DNA]</scope>
    <source>
        <strain evidence="2 3">DSM 104150</strain>
    </source>
</reference>
<feature type="region of interest" description="Disordered" evidence="1">
    <location>
        <begin position="133"/>
        <end position="167"/>
    </location>
</feature>
<sequence length="167" mass="17867">MPRPSVTVALLGVGDHERRVLLAAISAVSGPALLPADLEWTKVDDAAIVVADVDHPLTAKTLEGLHQLRPREVIRFAGHLRVDVDIARPIRMQVLIQTLQGAIERALARARADAEAAARQAAAQLSAKRTYRGVAIDAPTSPSTSGDEDPATDAAPKPKRTYRGQSY</sequence>
<accession>A0A318E5Z5</accession>
<dbReference type="Proteomes" id="UP000248330">
    <property type="component" value="Unassembled WGS sequence"/>
</dbReference>
<comment type="caution">
    <text evidence="2">The sequence shown here is derived from an EMBL/GenBank/DDBJ whole genome shotgun (WGS) entry which is preliminary data.</text>
</comment>
<organism evidence="2 3">
    <name type="scientific">Sinimarinibacterium flocculans</name>
    <dbReference type="NCBI Taxonomy" id="985250"/>
    <lineage>
        <taxon>Bacteria</taxon>
        <taxon>Pseudomonadati</taxon>
        <taxon>Pseudomonadota</taxon>
        <taxon>Gammaproteobacteria</taxon>
        <taxon>Nevskiales</taxon>
        <taxon>Nevskiaceae</taxon>
        <taxon>Sinimarinibacterium</taxon>
    </lineage>
</organism>
<evidence type="ECO:0000256" key="1">
    <source>
        <dbReference type="SAM" id="MobiDB-lite"/>
    </source>
</evidence>
<evidence type="ECO:0000313" key="2">
    <source>
        <dbReference type="EMBL" id="PXV64232.1"/>
    </source>
</evidence>
<gene>
    <name evidence="2" type="ORF">C8D93_11326</name>
</gene>